<feature type="compositionally biased region" description="Polar residues" evidence="2">
    <location>
        <begin position="1819"/>
        <end position="1834"/>
    </location>
</feature>
<feature type="region of interest" description="Disordered" evidence="2">
    <location>
        <begin position="1"/>
        <end position="26"/>
    </location>
</feature>
<feature type="region of interest" description="Disordered" evidence="2">
    <location>
        <begin position="1441"/>
        <end position="1464"/>
    </location>
</feature>
<protein>
    <submittedName>
        <fullName evidence="3">Uncharacterized protein</fullName>
    </submittedName>
</protein>
<comment type="caution">
    <text evidence="3">The sequence shown here is derived from an EMBL/GenBank/DDBJ whole genome shotgun (WGS) entry which is preliminary data.</text>
</comment>
<dbReference type="PANTHER" id="PTHR43941">
    <property type="entry name" value="STRUCTURAL MAINTENANCE OF CHROMOSOMES PROTEIN 2"/>
    <property type="match status" value="1"/>
</dbReference>
<feature type="coiled-coil region" evidence="1">
    <location>
        <begin position="385"/>
        <end position="515"/>
    </location>
</feature>
<feature type="compositionally biased region" description="Low complexity" evidence="2">
    <location>
        <begin position="1350"/>
        <end position="1364"/>
    </location>
</feature>
<feature type="coiled-coil region" evidence="1">
    <location>
        <begin position="1044"/>
        <end position="1118"/>
    </location>
</feature>
<feature type="compositionally biased region" description="Pro residues" evidence="2">
    <location>
        <begin position="254"/>
        <end position="266"/>
    </location>
</feature>
<feature type="coiled-coil region" evidence="1">
    <location>
        <begin position="158"/>
        <end position="192"/>
    </location>
</feature>
<feature type="region of interest" description="Disordered" evidence="2">
    <location>
        <begin position="228"/>
        <end position="276"/>
    </location>
</feature>
<keyword evidence="4" id="KW-1185">Reference proteome</keyword>
<dbReference type="GO" id="GO:0000793">
    <property type="term" value="C:condensed chromosome"/>
    <property type="evidence" value="ECO:0007669"/>
    <property type="project" value="TreeGrafter"/>
</dbReference>
<evidence type="ECO:0000256" key="1">
    <source>
        <dbReference type="SAM" id="Coils"/>
    </source>
</evidence>
<accession>A0AAD3DTJ5</accession>
<reference evidence="3 4" key="1">
    <citation type="journal article" date="2021" name="Sci. Rep.">
        <title>Genome sequencing of the multicellular alga Astrephomene provides insights into convergent evolution of germ-soma differentiation.</title>
        <authorList>
            <person name="Yamashita S."/>
            <person name="Yamamoto K."/>
            <person name="Matsuzaki R."/>
            <person name="Suzuki S."/>
            <person name="Yamaguchi H."/>
            <person name="Hirooka S."/>
            <person name="Minakuchi Y."/>
            <person name="Miyagishima S."/>
            <person name="Kawachi M."/>
            <person name="Toyoda A."/>
            <person name="Nozaki H."/>
        </authorList>
    </citation>
    <scope>NUCLEOTIDE SEQUENCE [LARGE SCALE GENOMIC DNA]</scope>
    <source>
        <strain evidence="3 4">NIES-4017</strain>
    </source>
</reference>
<feature type="compositionally biased region" description="Low complexity" evidence="2">
    <location>
        <begin position="267"/>
        <end position="276"/>
    </location>
</feature>
<feature type="compositionally biased region" description="Gly residues" evidence="2">
    <location>
        <begin position="1796"/>
        <end position="1806"/>
    </location>
</feature>
<dbReference type="GO" id="GO:0003682">
    <property type="term" value="F:chromatin binding"/>
    <property type="evidence" value="ECO:0007669"/>
    <property type="project" value="TreeGrafter"/>
</dbReference>
<keyword evidence="1" id="KW-0175">Coiled coil</keyword>
<feature type="non-terminal residue" evidence="3">
    <location>
        <position position="1"/>
    </location>
</feature>
<feature type="compositionally biased region" description="Low complexity" evidence="2">
    <location>
        <begin position="2112"/>
        <end position="2123"/>
    </location>
</feature>
<feature type="compositionally biased region" description="Basic and acidic residues" evidence="2">
    <location>
        <begin position="1835"/>
        <end position="1844"/>
    </location>
</feature>
<dbReference type="GO" id="GO:0007076">
    <property type="term" value="P:mitotic chromosome condensation"/>
    <property type="evidence" value="ECO:0007669"/>
    <property type="project" value="TreeGrafter"/>
</dbReference>
<proteinExistence type="predicted"/>
<dbReference type="GO" id="GO:0000796">
    <property type="term" value="C:condensin complex"/>
    <property type="evidence" value="ECO:0007669"/>
    <property type="project" value="TreeGrafter"/>
</dbReference>
<feature type="coiled-coil region" evidence="1">
    <location>
        <begin position="629"/>
        <end position="656"/>
    </location>
</feature>
<feature type="region of interest" description="Disordered" evidence="2">
    <location>
        <begin position="1777"/>
        <end position="1846"/>
    </location>
</feature>
<feature type="coiled-coil region" evidence="1">
    <location>
        <begin position="854"/>
        <end position="888"/>
    </location>
</feature>
<feature type="coiled-coil region" evidence="1">
    <location>
        <begin position="566"/>
        <end position="600"/>
    </location>
</feature>
<name>A0AAD3DTJ5_9CHLO</name>
<dbReference type="PANTHER" id="PTHR43941:SF1">
    <property type="entry name" value="STRUCTURAL MAINTENANCE OF CHROMOSOMES PROTEIN 2"/>
    <property type="match status" value="1"/>
</dbReference>
<feature type="coiled-coil region" evidence="1">
    <location>
        <begin position="52"/>
        <end position="111"/>
    </location>
</feature>
<sequence>MAGLPAPAHQVRVPSQSMDGPHAPNGIVPCGGDPGLAAPLEAAGHGSVLNRERELEKALDAAETSMSVLQSRLLAALKAAADAGEEAARVRREAEWERERLEAEVRTAREEGSLRIRTLEESVARLGARGGEASQAMARCVTELDGAVRREHRMRSELALAQQAAQRANTQAAELRLQLRDCEQALREAQVYGGLLAFLHEVATAGTDEAANASSGAAAAAAATATSQASGAARPSPRGASTPGAAAGANAPFPGRPPTVPGPRPNTPAGGAAEASAGGAGAAVRFHVIDAQLEAKLRQQAEQLARRQQVIARLVDIAEQAQAEAAATQAELHALQQAMPDPNQPLQHQYAELQHRLGATEAELRTCRDAKSACELEVARVAQQLAERSKELDTATERLAACERDIAAKEDAAARKAVEVRGAMSKEVALLSRRCAETQRAADEAEAKARELDTQLGSLRTELAQARAELDAQTGELRQVRLKSKEEKRAIEDALRQAKRSADVAKQEAEERRSQLAVLMETIEVLQAGNPGEREQRIVSLTAQLSAATSRESSAEQRAQGLLADAEASTFRAQQLESEVSELKQQVARLEQQLATCVSNRMMLEGELAAVRSDVRSRDAAALRAARELDDREQRLASFEGEVEALRRVLNESQGRHADLLAREREESATAVRQARAESSKAAAAASQAARLDRFQASLDELVAWIEARAQQQPPAPADCAAGGAPPAAVNQAMGALIPTGSWLIATLERLKGLALESEREYLAAGAEARTYRIESRWAWARVQRLQIALEQRTSEWQVAEARVQQLERTVARRSEEAAIHALEQVALQDKQLSALQERLQATTTKLVVATSQAAGAEASLTAARATLAALQRQLAVAAAERRELLARLAAADMETAGSSEVLHLGAEAALAQRDVSIRQYLDEQLATLVAKPDVRDKVMTLAREVCALKLSESQLQAALAASRHRGDAAAQLIASLTAALRASEEVAERVVSGAASDGGASGDVPAPQPLANGGAGSLAVEVAQLSAQLVAQSHEVFRLQEAALRSKQAYERRETDLQELQAQVAASELLLSHVKAENSAALLALKEQLGEAHEQDRQLLMREIRELQARLAATRDLASRDVELAEQRVNEISTAANAEIEKRVSAATAGQVDAAQLHEVETRAVLAERKVSHLETQLEALQAALTASQAQIADLEDVRDVTGAAVASLEATLARIEKAAASGAAGGASRASGASSSASRRTVSMGGQPGEDGGQSGGQHVQGLASLSRELVRAKMSEAEAVRKMRAAARSEVDLRQTLLQRDERISELKEELAARTRALEELRRRAYPQEQAVRGLPSAAGCGPSPRPALRSRSPSPVRAGPSGSGGARPGTAPAPAPAALSRRPSAGPSPAELRALADAADVEHLSGQVAKLRVELAKKQAEVERLQGALAEANAAAAVRTEAPRPPPAAAAKPSGQPSNAAMDRLKDQLASANAEIATAISTANSLLSRLSQFVPEAGGSVAAVGAAAPKRAGSPARPPSAAAAMGTAALGIVPQDGQLAPGTLAGVMQQLAHALQTALHEAKSRTKAVAAVPAVAQTTGPSRSSEARSSDGGSSAPTSSANEDEAGHNPRQQPHASDLLLLLDELSRLKQDYAALERQRDEVLSRCSRSEGEVQRCRSLVQELLRSAAEGSACAAAGAPEERGGQVSKLQGATQVAKLLEHSVAALHQLCDSVQAAVDPASGAAGASGSMQQAVAGLSSELATLDTTVGVLKMQLSKAVQDLSVYALGPDLASPSTAQQAHASQPRPEGLRAGGDQTGGSGASASRDARGQAEATGSSRSADSSVGQRQGQEEAARPTDHAAALAVARAHAATLATATAQQKARAEKWKRRSKELGAQLSLLNASTAAREAAVSERLVASGLHIEEELRKCKAEAARLQAALSGAEAARRELEAVQSSGSSEARANNARAAEALARAATLQRQLETERAQAAAAAASHQEEVAALKAAVAQEKGERARLLVSLRESHSQAQQAGDTEARLRNDMLEAHSAAAAARATAERAEERALAWREEANTLRQRLQQMEQARAQLLESLESLESRLEGVERRAAESGEAAAARIEELAAKLAEAQAESAAAPARAEARLRELE</sequence>
<feature type="coiled-coil region" evidence="1">
    <location>
        <begin position="1913"/>
        <end position="2000"/>
    </location>
</feature>
<feature type="region of interest" description="Disordered" evidence="2">
    <location>
        <begin position="1574"/>
        <end position="1618"/>
    </location>
</feature>
<organism evidence="3 4">
    <name type="scientific">Astrephomene gubernaculifera</name>
    <dbReference type="NCBI Taxonomy" id="47775"/>
    <lineage>
        <taxon>Eukaryota</taxon>
        <taxon>Viridiplantae</taxon>
        <taxon>Chlorophyta</taxon>
        <taxon>core chlorophytes</taxon>
        <taxon>Chlorophyceae</taxon>
        <taxon>CS clade</taxon>
        <taxon>Chlamydomonadales</taxon>
        <taxon>Astrephomenaceae</taxon>
        <taxon>Astrephomene</taxon>
    </lineage>
</organism>
<feature type="compositionally biased region" description="Gly residues" evidence="2">
    <location>
        <begin position="1248"/>
        <end position="1258"/>
    </location>
</feature>
<feature type="coiled-coil region" evidence="1">
    <location>
        <begin position="311"/>
        <end position="338"/>
    </location>
</feature>
<dbReference type="Proteomes" id="UP001054857">
    <property type="component" value="Unassembled WGS sequence"/>
</dbReference>
<feature type="compositionally biased region" description="Low complexity" evidence="2">
    <location>
        <begin position="1594"/>
        <end position="1605"/>
    </location>
</feature>
<feature type="compositionally biased region" description="Polar residues" evidence="2">
    <location>
        <begin position="1778"/>
        <end position="1787"/>
    </location>
</feature>
<evidence type="ECO:0000313" key="3">
    <source>
        <dbReference type="EMBL" id="GFR47835.1"/>
    </source>
</evidence>
<feature type="coiled-coil region" evidence="1">
    <location>
        <begin position="1623"/>
        <end position="1657"/>
    </location>
</feature>
<dbReference type="EMBL" id="BMAR01000020">
    <property type="protein sequence ID" value="GFR47835.1"/>
    <property type="molecule type" value="Genomic_DNA"/>
</dbReference>
<evidence type="ECO:0000256" key="2">
    <source>
        <dbReference type="SAM" id="MobiDB-lite"/>
    </source>
</evidence>
<feature type="region of interest" description="Disordered" evidence="2">
    <location>
        <begin position="1223"/>
        <end position="1262"/>
    </location>
</feature>
<feature type="region of interest" description="Disordered" evidence="2">
    <location>
        <begin position="2112"/>
        <end position="2132"/>
    </location>
</feature>
<feature type="region of interest" description="Disordered" evidence="2">
    <location>
        <begin position="1332"/>
        <end position="1395"/>
    </location>
</feature>
<dbReference type="GO" id="GO:0000785">
    <property type="term" value="C:chromatin"/>
    <property type="evidence" value="ECO:0007669"/>
    <property type="project" value="TreeGrafter"/>
</dbReference>
<feature type="coiled-coil region" evidence="1">
    <location>
        <begin position="1158"/>
        <end position="1199"/>
    </location>
</feature>
<evidence type="ECO:0000313" key="4">
    <source>
        <dbReference type="Proteomes" id="UP001054857"/>
    </source>
</evidence>
<gene>
    <name evidence="3" type="ORF">Agub_g9613</name>
</gene>
<feature type="compositionally biased region" description="Low complexity" evidence="2">
    <location>
        <begin position="228"/>
        <end position="253"/>
    </location>
</feature>
<feature type="compositionally biased region" description="Low complexity" evidence="2">
    <location>
        <begin position="1372"/>
        <end position="1394"/>
    </location>
</feature>
<feature type="compositionally biased region" description="Low complexity" evidence="2">
    <location>
        <begin position="1223"/>
        <end position="1242"/>
    </location>
</feature>
<feature type="coiled-coil region" evidence="1">
    <location>
        <begin position="1405"/>
        <end position="1439"/>
    </location>
</feature>